<dbReference type="InterPro" id="IPR029063">
    <property type="entry name" value="SAM-dependent_MTases_sf"/>
</dbReference>
<protein>
    <submittedName>
        <fullName evidence="2">GT2 family glycosyltransferase</fullName>
    </submittedName>
</protein>
<dbReference type="EMBL" id="QLTR01000045">
    <property type="protein sequence ID" value="RAS55678.1"/>
    <property type="molecule type" value="Genomic_DNA"/>
</dbReference>
<dbReference type="Proteomes" id="UP000248729">
    <property type="component" value="Unassembled WGS sequence"/>
</dbReference>
<dbReference type="SUPFAM" id="SSF53335">
    <property type="entry name" value="S-adenosyl-L-methionine-dependent methyltransferases"/>
    <property type="match status" value="1"/>
</dbReference>
<dbReference type="InterPro" id="IPR050834">
    <property type="entry name" value="Glycosyltransf_2"/>
</dbReference>
<dbReference type="Gene3D" id="3.90.550.10">
    <property type="entry name" value="Spore Coat Polysaccharide Biosynthesis Protein SpsA, Chain A"/>
    <property type="match status" value="2"/>
</dbReference>
<dbReference type="InterPro" id="IPR029044">
    <property type="entry name" value="Nucleotide-diphossugar_trans"/>
</dbReference>
<gene>
    <name evidence="2" type="ORF">DET48_1455</name>
</gene>
<dbReference type="PANTHER" id="PTHR43685:SF2">
    <property type="entry name" value="GLYCOSYLTRANSFERASE 2-LIKE DOMAIN-CONTAINING PROTEIN"/>
    <property type="match status" value="1"/>
</dbReference>
<proteinExistence type="predicted"/>
<dbReference type="CDD" id="cd02440">
    <property type="entry name" value="AdoMet_MTases"/>
    <property type="match status" value="1"/>
</dbReference>
<dbReference type="GO" id="GO:0044010">
    <property type="term" value="P:single-species biofilm formation"/>
    <property type="evidence" value="ECO:0007669"/>
    <property type="project" value="TreeGrafter"/>
</dbReference>
<reference evidence="2 3" key="1">
    <citation type="submission" date="2018-06" db="EMBL/GenBank/DDBJ databases">
        <title>Freshwater and sediment microbial communities from various areas in North America, analyzing microbe dynamics in response to fracking.</title>
        <authorList>
            <person name="Lamendella R."/>
        </authorList>
    </citation>
    <scope>NUCLEOTIDE SEQUENCE [LARGE SCALE GENOMIC DNA]</scope>
    <source>
        <strain evidence="2 3">99A</strain>
    </source>
</reference>
<dbReference type="AlphaFoldDB" id="A0A329DY76"/>
<feature type="domain" description="Glycosyltransferase 2-like" evidence="1">
    <location>
        <begin position="762"/>
        <end position="885"/>
    </location>
</feature>
<accession>A0A329DY76</accession>
<dbReference type="Pfam" id="PF00535">
    <property type="entry name" value="Glycos_transf_2"/>
    <property type="match status" value="2"/>
</dbReference>
<evidence type="ECO:0000259" key="1">
    <source>
        <dbReference type="Pfam" id="PF00535"/>
    </source>
</evidence>
<evidence type="ECO:0000313" key="2">
    <source>
        <dbReference type="EMBL" id="RAS55678.1"/>
    </source>
</evidence>
<dbReference type="Gene3D" id="3.40.50.150">
    <property type="entry name" value="Vaccinia Virus protein VP39"/>
    <property type="match status" value="1"/>
</dbReference>
<sequence>MQDNKYSREKLGDQQDSLQLVSSFVPENSKVLDVGCYDGALGYHLITEKKCIVDGIELDPKAAKEASKHYNKVVVANLNIDDVTTDLDGGYDYIIFADVLEHLLEPQLLLSKLKELLSENGKVIISVPNIGYQGVLASLSEGDFPYSETGILDRTHLRFFTRKTLKELIVQSGLYPNDIKNVILPVVDSEFNHYISKDKIEEQNNYLNTFPDTEVYQFVALCEKTKSVEKSIGSSKNKLYQRFKSKLYWSIDDSEGYNEANSLTIYNNYDSESLSIVYEIDKEIKFTQLRFDPCEESSFFYLYRITIKSEQDEILFIQDLNEIKCAQDYMKKYVFDNGTLAITSKGSDPGLLLDINNTSGSLNDKNLKIVIDMSNIQSYKNIDALLSEAFSSYRQILDSNSWKITKPIRKLISLKNRVLKNSREVICKVRSLGYGHLIKKLLVTIKTYGIILTIKKVYTALRHPINTNNEERYEQYVENEQYLFSRETSNVEDFIYKSDFPLISILLPVYNSNKEFLESCIESVIAQSYTSWELCICDDASTESIVQEILNNYSLKDSRIKFVISEENGHISNATNQALKLANGSHVVLLDHDDLLHKDALLYIAKEILNDTKVDLIYTDEDHVSIEGKRKLPFFKPDWSPVLLYSQNYIGHIVCLSKTIISEINGFTVGLEGAQDYDLLLKASLHAKNIVHIPRVLYHWREHEQSTAMNAQSKPYAHEAGKKALNSHLTKKYPKQFSHIEDGDNLFTYKPRFKIDSSIMVSIIVPIRDKVELLKNLVESIKDKSTWLNYEIIIVDNGSIEESTAIYLDSFSKAPNHKVVRDNSDFNWSKVNNIGVTQAAGDVFVFLNNDTLVLSEDWLETLVSWALLPDMAVVGPQLRYEDGTIQHAGIVVGMGGWADHVFKAESAIHSVGPFVSPMLNRNVLAVTGACQVIEKSKFEELGGYDEAFIICGSDIELCLRAFKKGYSNAYIADAILYHLESKSRSSFVPDNDFSMSKEKYEPFRTQCLDPFYNKNLELMRSTPTVKL</sequence>
<evidence type="ECO:0000313" key="3">
    <source>
        <dbReference type="Proteomes" id="UP000248729"/>
    </source>
</evidence>
<comment type="caution">
    <text evidence="2">The sequence shown here is derived from an EMBL/GenBank/DDBJ whole genome shotgun (WGS) entry which is preliminary data.</text>
</comment>
<dbReference type="SUPFAM" id="SSF53448">
    <property type="entry name" value="Nucleotide-diphospho-sugar transferases"/>
    <property type="match status" value="2"/>
</dbReference>
<dbReference type="InterPro" id="IPR001173">
    <property type="entry name" value="Glyco_trans_2-like"/>
</dbReference>
<dbReference type="Pfam" id="PF13489">
    <property type="entry name" value="Methyltransf_23"/>
    <property type="match status" value="1"/>
</dbReference>
<dbReference type="RefSeq" id="WP_112404742.1">
    <property type="nucleotide sequence ID" value="NZ_QLTR01000045.1"/>
</dbReference>
<dbReference type="GO" id="GO:0016740">
    <property type="term" value="F:transferase activity"/>
    <property type="evidence" value="ECO:0007669"/>
    <property type="project" value="UniProtKB-KW"/>
</dbReference>
<feature type="domain" description="Glycosyltransferase 2-like" evidence="1">
    <location>
        <begin position="504"/>
        <end position="614"/>
    </location>
</feature>
<dbReference type="PANTHER" id="PTHR43685">
    <property type="entry name" value="GLYCOSYLTRANSFERASE"/>
    <property type="match status" value="1"/>
</dbReference>
<organism evidence="2 3">
    <name type="scientific">Vibrio diazotrophicus</name>
    <dbReference type="NCBI Taxonomy" id="685"/>
    <lineage>
        <taxon>Bacteria</taxon>
        <taxon>Pseudomonadati</taxon>
        <taxon>Pseudomonadota</taxon>
        <taxon>Gammaproteobacteria</taxon>
        <taxon>Vibrionales</taxon>
        <taxon>Vibrionaceae</taxon>
        <taxon>Vibrio</taxon>
    </lineage>
</organism>
<name>A0A329DY76_VIBDI</name>
<keyword evidence="2" id="KW-0808">Transferase</keyword>
<dbReference type="CDD" id="cd04184">
    <property type="entry name" value="GT2_RfbC_Mx_like"/>
    <property type="match status" value="1"/>
</dbReference>